<proteinExistence type="predicted"/>
<dbReference type="PANTHER" id="PTHR21357:SF4">
    <property type="entry name" value="FAM172 FAMILY PROTEIN HOMOLOG CG10038"/>
    <property type="match status" value="1"/>
</dbReference>
<dbReference type="GO" id="GO:0035197">
    <property type="term" value="F:siRNA binding"/>
    <property type="evidence" value="ECO:0007669"/>
    <property type="project" value="TreeGrafter"/>
</dbReference>
<reference evidence="2" key="1">
    <citation type="submission" date="2021-02" db="EMBL/GenBank/DDBJ databases">
        <authorList>
            <person name="Nowell W R."/>
        </authorList>
    </citation>
    <scope>NUCLEOTIDE SEQUENCE</scope>
</reference>
<evidence type="ECO:0000259" key="1">
    <source>
        <dbReference type="Pfam" id="PF22749"/>
    </source>
</evidence>
<dbReference type="EMBL" id="CAJOAZ010028434">
    <property type="protein sequence ID" value="CAF4417439.1"/>
    <property type="molecule type" value="Genomic_DNA"/>
</dbReference>
<dbReference type="GO" id="GO:0031048">
    <property type="term" value="P:regulatory ncRNA-mediated heterochromatin formation"/>
    <property type="evidence" value="ECO:0007669"/>
    <property type="project" value="TreeGrafter"/>
</dbReference>
<dbReference type="PANTHER" id="PTHR21357">
    <property type="entry name" value="FAM172 FAMILY PROTEIN HOMOLOG CG10038"/>
    <property type="match status" value="1"/>
</dbReference>
<dbReference type="InterPro" id="IPR029058">
    <property type="entry name" value="AB_hydrolase_fold"/>
</dbReference>
<sequence length="79" mass="8962">GSSTAEEHGCYVWENFVRKSHAKHVCIMAHSYGGAVVLEMASKFLKEFNERVFAIALTDSPMTVYGRRVNKKVLQMLKK</sequence>
<accession>A0A820Q6A2</accession>
<gene>
    <name evidence="2" type="ORF">OXD698_LOCUS52424</name>
</gene>
<dbReference type="Gene3D" id="3.40.50.1820">
    <property type="entry name" value="alpha/beta hydrolase"/>
    <property type="match status" value="1"/>
</dbReference>
<feature type="non-terminal residue" evidence="2">
    <location>
        <position position="1"/>
    </location>
</feature>
<organism evidence="2 3">
    <name type="scientific">Adineta steineri</name>
    <dbReference type="NCBI Taxonomy" id="433720"/>
    <lineage>
        <taxon>Eukaryota</taxon>
        <taxon>Metazoa</taxon>
        <taxon>Spiralia</taxon>
        <taxon>Gnathifera</taxon>
        <taxon>Rotifera</taxon>
        <taxon>Eurotatoria</taxon>
        <taxon>Bdelloidea</taxon>
        <taxon>Adinetida</taxon>
        <taxon>Adinetidae</taxon>
        <taxon>Adineta</taxon>
    </lineage>
</organism>
<dbReference type="SUPFAM" id="SSF53474">
    <property type="entry name" value="alpha/beta-Hydrolases"/>
    <property type="match status" value="1"/>
</dbReference>
<dbReference type="Pfam" id="PF22749">
    <property type="entry name" value="Arb2"/>
    <property type="match status" value="1"/>
</dbReference>
<dbReference type="Proteomes" id="UP000663844">
    <property type="component" value="Unassembled WGS sequence"/>
</dbReference>
<dbReference type="InterPro" id="IPR053858">
    <property type="entry name" value="Arb2_dom"/>
</dbReference>
<dbReference type="AlphaFoldDB" id="A0A820Q6A2"/>
<evidence type="ECO:0000313" key="2">
    <source>
        <dbReference type="EMBL" id="CAF4417439.1"/>
    </source>
</evidence>
<name>A0A820Q6A2_9BILA</name>
<evidence type="ECO:0000313" key="3">
    <source>
        <dbReference type="Proteomes" id="UP000663844"/>
    </source>
</evidence>
<comment type="caution">
    <text evidence="2">The sequence shown here is derived from an EMBL/GenBank/DDBJ whole genome shotgun (WGS) entry which is preliminary data.</text>
</comment>
<dbReference type="GO" id="GO:0005634">
    <property type="term" value="C:nucleus"/>
    <property type="evidence" value="ECO:0007669"/>
    <property type="project" value="TreeGrafter"/>
</dbReference>
<protein>
    <recommendedName>
        <fullName evidence="1">Arb2 domain-containing protein</fullName>
    </recommendedName>
</protein>
<feature type="domain" description="Arb2" evidence="1">
    <location>
        <begin position="1"/>
        <end position="65"/>
    </location>
</feature>
<feature type="non-terminal residue" evidence="2">
    <location>
        <position position="79"/>
    </location>
</feature>
<dbReference type="InterPro" id="IPR048263">
    <property type="entry name" value="Arb2"/>
</dbReference>